<evidence type="ECO:0000313" key="1">
    <source>
        <dbReference type="EMBL" id="RMN28471.1"/>
    </source>
</evidence>
<evidence type="ECO:0000313" key="2">
    <source>
        <dbReference type="Proteomes" id="UP000281372"/>
    </source>
</evidence>
<gene>
    <name evidence="1" type="ORF">ALQ64_05220</name>
</gene>
<protein>
    <submittedName>
        <fullName evidence="1">Glycosyl transferase, group 2 protein</fullName>
    </submittedName>
</protein>
<sequence length="231" mass="25434">MMQNHSGNEHTALNQRLTLLLVAKEQPDFLRRALKYYSDFPCSVVVVDASGQPDADIAGTSGLLYVQHPALTEASLSARIAEGLKHVTTPFVVQAPVDSFLLADALNAALSFLEANQTYGACQGYSLNYQAHVDKVDYFRRDRKTCEDYASDDAGERVSSFMGQGLSLLSAVTRTELAQQWFASVAEDTELHWQEIGHMSYLAAAARLRILPIPYALHFTPGKDAEQRHGA</sequence>
<name>A0A3M3L0L5_PSECA</name>
<dbReference type="AlphaFoldDB" id="A0A3M3L0L5"/>
<accession>A0A3M3L0L5</accession>
<proteinExistence type="predicted"/>
<dbReference type="Proteomes" id="UP000281372">
    <property type="component" value="Unassembled WGS sequence"/>
</dbReference>
<organism evidence="1 2">
    <name type="scientific">Pseudomonas cannabina</name>
    <dbReference type="NCBI Taxonomy" id="86840"/>
    <lineage>
        <taxon>Bacteria</taxon>
        <taxon>Pseudomonadati</taxon>
        <taxon>Pseudomonadota</taxon>
        <taxon>Gammaproteobacteria</taxon>
        <taxon>Pseudomonadales</taxon>
        <taxon>Pseudomonadaceae</taxon>
        <taxon>Pseudomonas</taxon>
    </lineage>
</organism>
<feature type="non-terminal residue" evidence="1">
    <location>
        <position position="231"/>
    </location>
</feature>
<dbReference type="GO" id="GO:0016740">
    <property type="term" value="F:transferase activity"/>
    <property type="evidence" value="ECO:0007669"/>
    <property type="project" value="UniProtKB-KW"/>
</dbReference>
<dbReference type="SUPFAM" id="SSF53448">
    <property type="entry name" value="Nucleotide-diphospho-sugar transferases"/>
    <property type="match status" value="1"/>
</dbReference>
<comment type="caution">
    <text evidence="1">The sequence shown here is derived from an EMBL/GenBank/DDBJ whole genome shotgun (WGS) entry which is preliminary data.</text>
</comment>
<reference evidence="1 2" key="1">
    <citation type="submission" date="2018-08" db="EMBL/GenBank/DDBJ databases">
        <title>Recombination of ecologically and evolutionarily significant loci maintains genetic cohesion in the Pseudomonas syringae species complex.</title>
        <authorList>
            <person name="Dillon M."/>
            <person name="Thakur S."/>
            <person name="Almeida R.N.D."/>
            <person name="Weir B.S."/>
            <person name="Guttman D.S."/>
        </authorList>
    </citation>
    <scope>NUCLEOTIDE SEQUENCE [LARGE SCALE GENOMIC DNA]</scope>
    <source>
        <strain evidence="1 2">ICMP 2821</strain>
    </source>
</reference>
<dbReference type="NCBIfam" id="TIGR04440">
    <property type="entry name" value="glyco_TIGR04440"/>
    <property type="match status" value="1"/>
</dbReference>
<dbReference type="InterPro" id="IPR031042">
    <property type="entry name" value="Glyco_TIGR04440"/>
</dbReference>
<dbReference type="EMBL" id="RBOW01000546">
    <property type="protein sequence ID" value="RMN28471.1"/>
    <property type="molecule type" value="Genomic_DNA"/>
</dbReference>
<keyword evidence="1" id="KW-0808">Transferase</keyword>
<dbReference type="InterPro" id="IPR029044">
    <property type="entry name" value="Nucleotide-diphossugar_trans"/>
</dbReference>